<dbReference type="Proteomes" id="UP000640274">
    <property type="component" value="Unassembled WGS sequence"/>
</dbReference>
<reference evidence="4" key="1">
    <citation type="submission" date="2020-12" db="EMBL/GenBank/DDBJ databases">
        <authorList>
            <person name="Huq M.A."/>
        </authorList>
    </citation>
    <scope>NUCLEOTIDE SEQUENCE</scope>
    <source>
        <strain evidence="4">MAHUQ-46</strain>
    </source>
</reference>
<dbReference type="InterPro" id="IPR036271">
    <property type="entry name" value="Tet_transcr_reg_TetR-rel_C_sf"/>
</dbReference>
<dbReference type="GO" id="GO:0000976">
    <property type="term" value="F:transcription cis-regulatory region binding"/>
    <property type="evidence" value="ECO:0007669"/>
    <property type="project" value="TreeGrafter"/>
</dbReference>
<dbReference type="InterPro" id="IPR009057">
    <property type="entry name" value="Homeodomain-like_sf"/>
</dbReference>
<dbReference type="PROSITE" id="PS50977">
    <property type="entry name" value="HTH_TETR_2"/>
    <property type="match status" value="1"/>
</dbReference>
<dbReference type="EMBL" id="JAELUP010000117">
    <property type="protein sequence ID" value="MBJ6364334.1"/>
    <property type="molecule type" value="Genomic_DNA"/>
</dbReference>
<feature type="domain" description="HTH tetR-type" evidence="3">
    <location>
        <begin position="5"/>
        <end position="65"/>
    </location>
</feature>
<dbReference type="InterPro" id="IPR001647">
    <property type="entry name" value="HTH_TetR"/>
</dbReference>
<evidence type="ECO:0000256" key="2">
    <source>
        <dbReference type="PROSITE-ProRule" id="PRU00335"/>
    </source>
</evidence>
<evidence type="ECO:0000256" key="1">
    <source>
        <dbReference type="ARBA" id="ARBA00023125"/>
    </source>
</evidence>
<evidence type="ECO:0000313" key="5">
    <source>
        <dbReference type="Proteomes" id="UP000640274"/>
    </source>
</evidence>
<dbReference type="RefSeq" id="WP_199021918.1">
    <property type="nucleotide sequence ID" value="NZ_JAELUP010000117.1"/>
</dbReference>
<dbReference type="PANTHER" id="PTHR30055:SF200">
    <property type="entry name" value="HTH-TYPE TRANSCRIPTIONAL REPRESSOR BDCR"/>
    <property type="match status" value="1"/>
</dbReference>
<dbReference type="Pfam" id="PF00440">
    <property type="entry name" value="TetR_N"/>
    <property type="match status" value="1"/>
</dbReference>
<evidence type="ECO:0000313" key="4">
    <source>
        <dbReference type="EMBL" id="MBJ6364334.1"/>
    </source>
</evidence>
<dbReference type="Gene3D" id="1.10.357.10">
    <property type="entry name" value="Tetracycline Repressor, domain 2"/>
    <property type="match status" value="1"/>
</dbReference>
<dbReference type="InterPro" id="IPR050109">
    <property type="entry name" value="HTH-type_TetR-like_transc_reg"/>
</dbReference>
<keyword evidence="1 2" id="KW-0238">DNA-binding</keyword>
<name>A0A934J6S9_9BACL</name>
<gene>
    <name evidence="4" type="ORF">JFN88_24250</name>
</gene>
<proteinExistence type="predicted"/>
<comment type="caution">
    <text evidence="4">The sequence shown here is derived from an EMBL/GenBank/DDBJ whole genome shotgun (WGS) entry which is preliminary data.</text>
</comment>
<keyword evidence="5" id="KW-1185">Reference proteome</keyword>
<dbReference type="SUPFAM" id="SSF48498">
    <property type="entry name" value="Tetracyclin repressor-like, C-terminal domain"/>
    <property type="match status" value="1"/>
</dbReference>
<sequence>MIQKETAKERILRVASQLFYLEGVRAVGIDRIIAESGVAKASFYRNFKTKDELVGAYLNLRNMDSLSGIEATKERYPDEPAKQLYGIIERLVSQMREPGFRGCPFINVLVEFPDSAHENHQEAMQCRVEQEREVALIARQAGARSPEVLAAQLKMLYGGAFIEAYTNKSTLNTEYFYEAAKLLIEAQLPAKPSCIE</sequence>
<accession>A0A934J6S9</accession>
<dbReference type="PANTHER" id="PTHR30055">
    <property type="entry name" value="HTH-TYPE TRANSCRIPTIONAL REGULATOR RUTR"/>
    <property type="match status" value="1"/>
</dbReference>
<feature type="DNA-binding region" description="H-T-H motif" evidence="2">
    <location>
        <begin position="28"/>
        <end position="47"/>
    </location>
</feature>
<dbReference type="AlphaFoldDB" id="A0A934J6S9"/>
<dbReference type="GO" id="GO:0003700">
    <property type="term" value="F:DNA-binding transcription factor activity"/>
    <property type="evidence" value="ECO:0007669"/>
    <property type="project" value="TreeGrafter"/>
</dbReference>
<protein>
    <submittedName>
        <fullName evidence="4">TetR/AcrR family transcriptional regulator</fullName>
    </submittedName>
</protein>
<organism evidence="4 5">
    <name type="scientific">Paenibacillus roseus</name>
    <dbReference type="NCBI Taxonomy" id="2798579"/>
    <lineage>
        <taxon>Bacteria</taxon>
        <taxon>Bacillati</taxon>
        <taxon>Bacillota</taxon>
        <taxon>Bacilli</taxon>
        <taxon>Bacillales</taxon>
        <taxon>Paenibacillaceae</taxon>
        <taxon>Paenibacillus</taxon>
    </lineage>
</organism>
<dbReference type="PRINTS" id="PR00455">
    <property type="entry name" value="HTHTETR"/>
</dbReference>
<dbReference type="SUPFAM" id="SSF46689">
    <property type="entry name" value="Homeodomain-like"/>
    <property type="match status" value="1"/>
</dbReference>
<evidence type="ECO:0000259" key="3">
    <source>
        <dbReference type="PROSITE" id="PS50977"/>
    </source>
</evidence>